<dbReference type="EMBL" id="JACATH010000029">
    <property type="protein sequence ID" value="NWJ57944.1"/>
    <property type="molecule type" value="Genomic_DNA"/>
</dbReference>
<evidence type="ECO:0000313" key="4">
    <source>
        <dbReference type="Proteomes" id="UP000575480"/>
    </source>
</evidence>
<accession>A0A7K4MXI1</accession>
<dbReference type="InterPro" id="IPR027417">
    <property type="entry name" value="P-loop_NTPase"/>
</dbReference>
<protein>
    <submittedName>
        <fullName evidence="3">AAA family ATPase</fullName>
    </submittedName>
</protein>
<name>A0A7K4MXI1_9ARCH</name>
<feature type="compositionally biased region" description="Acidic residues" evidence="1">
    <location>
        <begin position="370"/>
        <end position="386"/>
    </location>
</feature>
<dbReference type="GO" id="GO:0016887">
    <property type="term" value="F:ATP hydrolysis activity"/>
    <property type="evidence" value="ECO:0007669"/>
    <property type="project" value="InterPro"/>
</dbReference>
<dbReference type="Gene3D" id="3.40.50.300">
    <property type="entry name" value="P-loop containing nucleotide triphosphate hydrolases"/>
    <property type="match status" value="1"/>
</dbReference>
<evidence type="ECO:0000259" key="2">
    <source>
        <dbReference type="Pfam" id="PF07728"/>
    </source>
</evidence>
<dbReference type="Proteomes" id="UP000575480">
    <property type="component" value="Unassembled WGS sequence"/>
</dbReference>
<feature type="domain" description="ATPase dynein-related AAA" evidence="2">
    <location>
        <begin position="122"/>
        <end position="242"/>
    </location>
</feature>
<organism evidence="3 4">
    <name type="scientific">Marine Group I thaumarchaeote</name>
    <dbReference type="NCBI Taxonomy" id="2511932"/>
    <lineage>
        <taxon>Archaea</taxon>
        <taxon>Nitrososphaerota</taxon>
        <taxon>Marine Group I</taxon>
    </lineage>
</organism>
<dbReference type="AlphaFoldDB" id="A0A7K4MXI1"/>
<dbReference type="Pfam" id="PF07728">
    <property type="entry name" value="AAA_5"/>
    <property type="match status" value="1"/>
</dbReference>
<reference evidence="3 4" key="1">
    <citation type="journal article" date="2019" name="Environ. Microbiol.">
        <title>Genomics insights into ecotype formation of ammonia-oxidizing archaea in the deep ocean.</title>
        <authorList>
            <person name="Wang Y."/>
            <person name="Huang J.M."/>
            <person name="Cui G.J."/>
            <person name="Nunoura T."/>
            <person name="Takaki Y."/>
            <person name="Li W.L."/>
            <person name="Li J."/>
            <person name="Gao Z.M."/>
            <person name="Takai K."/>
            <person name="Zhang A.Q."/>
            <person name="Stepanauskas R."/>
        </authorList>
    </citation>
    <scope>NUCLEOTIDE SEQUENCE [LARGE SCALE GENOMIC DNA]</scope>
    <source>
        <strain evidence="3 4">L15a</strain>
    </source>
</reference>
<dbReference type="PANTHER" id="PTHR42759:SF1">
    <property type="entry name" value="MAGNESIUM-CHELATASE SUBUNIT CHLD"/>
    <property type="match status" value="1"/>
</dbReference>
<dbReference type="InterPro" id="IPR011704">
    <property type="entry name" value="ATPase_dyneun-rel_AAA"/>
</dbReference>
<feature type="region of interest" description="Disordered" evidence="1">
    <location>
        <begin position="365"/>
        <end position="392"/>
    </location>
</feature>
<evidence type="ECO:0000313" key="3">
    <source>
        <dbReference type="EMBL" id="NWJ57944.1"/>
    </source>
</evidence>
<dbReference type="PANTHER" id="PTHR42759">
    <property type="entry name" value="MOXR FAMILY PROTEIN"/>
    <property type="match status" value="1"/>
</dbReference>
<dbReference type="SUPFAM" id="SSF52540">
    <property type="entry name" value="P-loop containing nucleoside triphosphate hydrolases"/>
    <property type="match status" value="1"/>
</dbReference>
<gene>
    <name evidence="3" type="ORF">HX858_09410</name>
</gene>
<comment type="caution">
    <text evidence="3">The sequence shown here is derived from an EMBL/GenBank/DDBJ whole genome shotgun (WGS) entry which is preliminary data.</text>
</comment>
<proteinExistence type="predicted"/>
<sequence length="392" mass="44391">MNAFRSFVGSDSFTRADYSDFKSRAKELDVILPRFLIRNNVCEKINRGEYRFPTVNGTSTETVDTSNMVSPEKTEEVSLATNVIEFPKNVTESYVPAKVSNYVKFGHYGDVKIIKKSGQFYPVFITGLSGNGKTMMIEQVHADLKKELFRVNITIETDEDDLIGHYALIDGRTVWQDGPVVMAMERGATLLLDEVDLASNKIMCLQPVLEGNPLLIKKEGRIVRPKAGFTVMATANTKGKGSEDGRFIGTNILNEAFLERFPITVEQEYPSISVERKIINKLMFSLGCLDEEFSGKLVDWADLIRKTFYDGGCDEIIATRRLVHIVHAFSIFKDRMKAIAMCVARFDDQTKETFMDLYTKLDEKVSMPSDETEEGEDSESTETEEKEDFKPW</sequence>
<evidence type="ECO:0000256" key="1">
    <source>
        <dbReference type="SAM" id="MobiDB-lite"/>
    </source>
</evidence>
<dbReference type="GO" id="GO:0005524">
    <property type="term" value="F:ATP binding"/>
    <property type="evidence" value="ECO:0007669"/>
    <property type="project" value="InterPro"/>
</dbReference>
<dbReference type="InterPro" id="IPR050764">
    <property type="entry name" value="CbbQ/NirQ/NorQ/GpvN"/>
</dbReference>